<accession>A0A9P5ZML5</accession>
<dbReference type="EMBL" id="MU154685">
    <property type="protein sequence ID" value="KAF9489044.1"/>
    <property type="molecule type" value="Genomic_DNA"/>
</dbReference>
<dbReference type="AlphaFoldDB" id="A0A9P5ZML5"/>
<dbReference type="OrthoDB" id="2980832at2759"/>
<reference evidence="1" key="1">
    <citation type="submission" date="2020-11" db="EMBL/GenBank/DDBJ databases">
        <authorList>
            <consortium name="DOE Joint Genome Institute"/>
            <person name="Ahrendt S."/>
            <person name="Riley R."/>
            <person name="Andreopoulos W."/>
            <person name="Labutti K."/>
            <person name="Pangilinan J."/>
            <person name="Ruiz-Duenas F.J."/>
            <person name="Barrasa J.M."/>
            <person name="Sanchez-Garcia M."/>
            <person name="Camarero S."/>
            <person name="Miyauchi S."/>
            <person name="Serrano A."/>
            <person name="Linde D."/>
            <person name="Babiker R."/>
            <person name="Drula E."/>
            <person name="Ayuso-Fernandez I."/>
            <person name="Pacheco R."/>
            <person name="Padilla G."/>
            <person name="Ferreira P."/>
            <person name="Barriuso J."/>
            <person name="Kellner H."/>
            <person name="Castanera R."/>
            <person name="Alfaro M."/>
            <person name="Ramirez L."/>
            <person name="Pisabarro A.G."/>
            <person name="Kuo A."/>
            <person name="Tritt A."/>
            <person name="Lipzen A."/>
            <person name="He G."/>
            <person name="Yan M."/>
            <person name="Ng V."/>
            <person name="Cullen D."/>
            <person name="Martin F."/>
            <person name="Rosso M.-N."/>
            <person name="Henrissat B."/>
            <person name="Hibbett D."/>
            <person name="Martinez A.T."/>
            <person name="Grigoriev I.V."/>
        </authorList>
    </citation>
    <scope>NUCLEOTIDE SEQUENCE</scope>
    <source>
        <strain evidence="1">ATCC 90797</strain>
    </source>
</reference>
<sequence>MLAKKGKGKSKNMSIQFLEKYSYDLPFDKGPQEGFVPVIANLVDLPYDKQVAEQKKCDAIYMKLRIVVTSVVTVVRLGVMLIYEEETEEYRHILEQWANAKYKQVMDKFNKWDVLDRTPELYEHAWNEADNFLHVFVDTIMKKFGMSVLLLLTGPLGSEQGKVMIQSAHFNNVGSMTSLIWPKFNKQGFRAVQDSIIQYEEAVFFKLSKPNNMMNFKMPVTLKQPQEEFTSLLDSDLNWPNPLNWGDTTNQQQPLWNNSHAAPYGVPFHAQVFINGTSILMNPILPVAAMPAMPSMLAALSILTTPGWTLTNPALLTPTLTTPGGLLTNSALPVSATPTQTLTTPGVH</sequence>
<evidence type="ECO:0000313" key="2">
    <source>
        <dbReference type="Proteomes" id="UP000807025"/>
    </source>
</evidence>
<keyword evidence="2" id="KW-1185">Reference proteome</keyword>
<protein>
    <submittedName>
        <fullName evidence="1">Uncharacterized protein</fullName>
    </submittedName>
</protein>
<gene>
    <name evidence="1" type="ORF">BDN71DRAFT_1435667</name>
</gene>
<organism evidence="1 2">
    <name type="scientific">Pleurotus eryngii</name>
    <name type="common">Boletus of the steppes</name>
    <dbReference type="NCBI Taxonomy" id="5323"/>
    <lineage>
        <taxon>Eukaryota</taxon>
        <taxon>Fungi</taxon>
        <taxon>Dikarya</taxon>
        <taxon>Basidiomycota</taxon>
        <taxon>Agaricomycotina</taxon>
        <taxon>Agaricomycetes</taxon>
        <taxon>Agaricomycetidae</taxon>
        <taxon>Agaricales</taxon>
        <taxon>Pleurotineae</taxon>
        <taxon>Pleurotaceae</taxon>
        <taxon>Pleurotus</taxon>
    </lineage>
</organism>
<proteinExistence type="predicted"/>
<evidence type="ECO:0000313" key="1">
    <source>
        <dbReference type="EMBL" id="KAF9489044.1"/>
    </source>
</evidence>
<comment type="caution">
    <text evidence="1">The sequence shown here is derived from an EMBL/GenBank/DDBJ whole genome shotgun (WGS) entry which is preliminary data.</text>
</comment>
<dbReference type="Proteomes" id="UP000807025">
    <property type="component" value="Unassembled WGS sequence"/>
</dbReference>
<name>A0A9P5ZML5_PLEER</name>